<proteinExistence type="predicted"/>
<dbReference type="RefSeq" id="WP_268599952.1">
    <property type="nucleotide sequence ID" value="NZ_JAMDNP010000018.1"/>
</dbReference>
<sequence length="64" mass="7046">MAQVQPIIRIELDPTQPVPEICAVIMAVIPYHPGQEEALLLGVREAIEKRLEQLSKRGDEAGGK</sequence>
<accession>A0ABT4GW64</accession>
<protein>
    <recommendedName>
        <fullName evidence="3">Phage protein</fullName>
    </recommendedName>
</protein>
<keyword evidence="2" id="KW-1185">Reference proteome</keyword>
<evidence type="ECO:0000313" key="1">
    <source>
        <dbReference type="EMBL" id="MCY9760934.1"/>
    </source>
</evidence>
<dbReference type="Proteomes" id="UP001527181">
    <property type="component" value="Unassembled WGS sequence"/>
</dbReference>
<reference evidence="1 2" key="1">
    <citation type="submission" date="2022-05" db="EMBL/GenBank/DDBJ databases">
        <title>Genome Sequencing of Bee-Associated Microbes.</title>
        <authorList>
            <person name="Dunlap C."/>
        </authorList>
    </citation>
    <scope>NUCLEOTIDE SEQUENCE [LARGE SCALE GENOMIC DNA]</scope>
    <source>
        <strain evidence="1 2">NRRL B-04010</strain>
    </source>
</reference>
<gene>
    <name evidence="1" type="ORF">M5X12_10145</name>
</gene>
<evidence type="ECO:0000313" key="2">
    <source>
        <dbReference type="Proteomes" id="UP001527181"/>
    </source>
</evidence>
<comment type="caution">
    <text evidence="1">The sequence shown here is derived from an EMBL/GenBank/DDBJ whole genome shotgun (WGS) entry which is preliminary data.</text>
</comment>
<name>A0ABT4GW64_PAEAL</name>
<evidence type="ECO:0008006" key="3">
    <source>
        <dbReference type="Google" id="ProtNLM"/>
    </source>
</evidence>
<organism evidence="1 2">
    <name type="scientific">Paenibacillus alvei</name>
    <name type="common">Bacillus alvei</name>
    <dbReference type="NCBI Taxonomy" id="44250"/>
    <lineage>
        <taxon>Bacteria</taxon>
        <taxon>Bacillati</taxon>
        <taxon>Bacillota</taxon>
        <taxon>Bacilli</taxon>
        <taxon>Bacillales</taxon>
        <taxon>Paenibacillaceae</taxon>
        <taxon>Paenibacillus</taxon>
    </lineage>
</organism>
<dbReference type="EMBL" id="JAMDNP010000018">
    <property type="protein sequence ID" value="MCY9760934.1"/>
    <property type="molecule type" value="Genomic_DNA"/>
</dbReference>